<dbReference type="AlphaFoldDB" id="A0A917QL21"/>
<keyword evidence="5" id="KW-0233">DNA recombination</keyword>
<dbReference type="GO" id="GO:0003677">
    <property type="term" value="F:DNA binding"/>
    <property type="evidence" value="ECO:0007669"/>
    <property type="project" value="UniProtKB-KW"/>
</dbReference>
<dbReference type="Pfam" id="PF00239">
    <property type="entry name" value="Resolvase"/>
    <property type="match status" value="1"/>
</dbReference>
<evidence type="ECO:0000256" key="4">
    <source>
        <dbReference type="ARBA" id="ARBA00023125"/>
    </source>
</evidence>
<dbReference type="RefSeq" id="WP_188915823.1">
    <property type="nucleotide sequence ID" value="NZ_BMMF01000027.1"/>
</dbReference>
<dbReference type="FunFam" id="3.40.50.1390:FF:000001">
    <property type="entry name" value="DNA recombinase"/>
    <property type="match status" value="1"/>
</dbReference>
<dbReference type="SUPFAM" id="SSF46689">
    <property type="entry name" value="Homeodomain-like"/>
    <property type="match status" value="1"/>
</dbReference>
<dbReference type="Proteomes" id="UP000600449">
    <property type="component" value="Unassembled WGS sequence"/>
</dbReference>
<dbReference type="GO" id="GO:0000150">
    <property type="term" value="F:DNA strand exchange activity"/>
    <property type="evidence" value="ECO:0007669"/>
    <property type="project" value="UniProtKB-KW"/>
</dbReference>
<dbReference type="SUPFAM" id="SSF53041">
    <property type="entry name" value="Resolvase-like"/>
    <property type="match status" value="1"/>
</dbReference>
<comment type="similarity">
    <text evidence="1">Belongs to the site-specific recombinase resolvase family.</text>
</comment>
<accession>A0A917QL21</accession>
<protein>
    <submittedName>
        <fullName evidence="7">Invertase</fullName>
    </submittedName>
</protein>
<dbReference type="Pfam" id="PF02796">
    <property type="entry name" value="HTH_7"/>
    <property type="match status" value="1"/>
</dbReference>
<dbReference type="CDD" id="cd03768">
    <property type="entry name" value="SR_ResInv"/>
    <property type="match status" value="1"/>
</dbReference>
<dbReference type="Gene3D" id="3.40.50.1390">
    <property type="entry name" value="Resolvase, N-terminal catalytic domain"/>
    <property type="match status" value="1"/>
</dbReference>
<sequence length="195" mass="21210">MNVGYARCSTVGQDHDLQIDGLKRAGCERIFIETASGTKADRPVLAEALAFVRPGDVLVVYSLSRLARSVRHLIEVGEDLRVREIGLASITESIDTSTVSGRFLFTILGAMSQMEVELLRERTRHGLQAARARGRVGGRPRVLDEGRIEIARTLLANDRLTVAQVAEQVGCSSATLYRHLGGARRLSSSAQAVRA</sequence>
<dbReference type="InterPro" id="IPR006119">
    <property type="entry name" value="Resolv_N"/>
</dbReference>
<evidence type="ECO:0000259" key="6">
    <source>
        <dbReference type="PROSITE" id="PS51736"/>
    </source>
</evidence>
<dbReference type="PANTHER" id="PTHR30461:SF2">
    <property type="entry name" value="SERINE RECOMBINASE PINE-RELATED"/>
    <property type="match status" value="1"/>
</dbReference>
<feature type="domain" description="Resolvase/invertase-type recombinase catalytic" evidence="6">
    <location>
        <begin position="1"/>
        <end position="134"/>
    </location>
</feature>
<name>A0A917QL21_9HYPH</name>
<evidence type="ECO:0000313" key="8">
    <source>
        <dbReference type="Proteomes" id="UP000600449"/>
    </source>
</evidence>
<organism evidence="7 8">
    <name type="scientific">Salinarimonas ramus</name>
    <dbReference type="NCBI Taxonomy" id="690164"/>
    <lineage>
        <taxon>Bacteria</taxon>
        <taxon>Pseudomonadati</taxon>
        <taxon>Pseudomonadota</taxon>
        <taxon>Alphaproteobacteria</taxon>
        <taxon>Hyphomicrobiales</taxon>
        <taxon>Salinarimonadaceae</taxon>
        <taxon>Salinarimonas</taxon>
    </lineage>
</organism>
<dbReference type="EMBL" id="BMMF01000027">
    <property type="protein sequence ID" value="GGK55743.1"/>
    <property type="molecule type" value="Genomic_DNA"/>
</dbReference>
<dbReference type="PANTHER" id="PTHR30461">
    <property type="entry name" value="DNA-INVERTASE FROM LAMBDOID PROPHAGE"/>
    <property type="match status" value="1"/>
</dbReference>
<dbReference type="SMART" id="SM00857">
    <property type="entry name" value="Resolvase"/>
    <property type="match status" value="1"/>
</dbReference>
<dbReference type="InterPro" id="IPR006120">
    <property type="entry name" value="Resolvase_HTH_dom"/>
</dbReference>
<evidence type="ECO:0000256" key="2">
    <source>
        <dbReference type="ARBA" id="ARBA00022908"/>
    </source>
</evidence>
<keyword evidence="2" id="KW-0229">DNA integration</keyword>
<reference evidence="7 8" key="1">
    <citation type="journal article" date="2014" name="Int. J. Syst. Evol. Microbiol.">
        <title>Complete genome sequence of Corynebacterium casei LMG S-19264T (=DSM 44701T), isolated from a smear-ripened cheese.</title>
        <authorList>
            <consortium name="US DOE Joint Genome Institute (JGI-PGF)"/>
            <person name="Walter F."/>
            <person name="Albersmeier A."/>
            <person name="Kalinowski J."/>
            <person name="Ruckert C."/>
        </authorList>
    </citation>
    <scope>NUCLEOTIDE SEQUENCE [LARGE SCALE GENOMIC DNA]</scope>
    <source>
        <strain evidence="7 8">CGMCC 1.9161</strain>
    </source>
</reference>
<dbReference type="PROSITE" id="PS51736">
    <property type="entry name" value="RECOMBINASES_3"/>
    <property type="match status" value="1"/>
</dbReference>
<dbReference type="GO" id="GO:0015074">
    <property type="term" value="P:DNA integration"/>
    <property type="evidence" value="ECO:0007669"/>
    <property type="project" value="UniProtKB-KW"/>
</dbReference>
<keyword evidence="3" id="KW-0230">DNA invertase</keyword>
<keyword evidence="8" id="KW-1185">Reference proteome</keyword>
<dbReference type="InterPro" id="IPR050639">
    <property type="entry name" value="SSR_resolvase"/>
</dbReference>
<evidence type="ECO:0000256" key="5">
    <source>
        <dbReference type="ARBA" id="ARBA00023172"/>
    </source>
</evidence>
<gene>
    <name evidence="7" type="ORF">GCM10011322_47990</name>
</gene>
<proteinExistence type="inferred from homology"/>
<evidence type="ECO:0000256" key="1">
    <source>
        <dbReference type="ARBA" id="ARBA00009913"/>
    </source>
</evidence>
<evidence type="ECO:0000256" key="3">
    <source>
        <dbReference type="ARBA" id="ARBA00023100"/>
    </source>
</evidence>
<comment type="caution">
    <text evidence="7">The sequence shown here is derived from an EMBL/GenBank/DDBJ whole genome shotgun (WGS) entry which is preliminary data.</text>
</comment>
<dbReference type="InterPro" id="IPR036162">
    <property type="entry name" value="Resolvase-like_N_sf"/>
</dbReference>
<dbReference type="Gene3D" id="1.10.10.60">
    <property type="entry name" value="Homeodomain-like"/>
    <property type="match status" value="1"/>
</dbReference>
<keyword evidence="4" id="KW-0238">DNA-binding</keyword>
<evidence type="ECO:0000313" key="7">
    <source>
        <dbReference type="EMBL" id="GGK55743.1"/>
    </source>
</evidence>
<dbReference type="InterPro" id="IPR009057">
    <property type="entry name" value="Homeodomain-like_sf"/>
</dbReference>